<comment type="caution">
    <text evidence="12">The sequence shown here is derived from an EMBL/GenBank/DDBJ whole genome shotgun (WGS) entry which is preliminary data.</text>
</comment>
<gene>
    <name evidence="12" type="ORF">POM88_000606</name>
</gene>
<dbReference type="AlphaFoldDB" id="A0AAD8JC69"/>
<evidence type="ECO:0000256" key="9">
    <source>
        <dbReference type="ARBA" id="ARBA00061157"/>
    </source>
</evidence>
<dbReference type="PROSITE" id="PS50811">
    <property type="entry name" value="WRKY"/>
    <property type="match status" value="2"/>
</dbReference>
<keyword evidence="13" id="KW-1185">Reference proteome</keyword>
<proteinExistence type="inferred from homology"/>
<keyword evidence="8" id="KW-0539">Nucleus</keyword>
<reference evidence="12" key="1">
    <citation type="submission" date="2023-02" db="EMBL/GenBank/DDBJ databases">
        <title>Genome of toxic invasive species Heracleum sosnowskyi carries increased number of genes despite the absence of recent whole-genome duplications.</title>
        <authorList>
            <person name="Schelkunov M."/>
            <person name="Shtratnikova V."/>
            <person name="Makarenko M."/>
            <person name="Klepikova A."/>
            <person name="Omelchenko D."/>
            <person name="Novikova G."/>
            <person name="Obukhova E."/>
            <person name="Bogdanov V."/>
            <person name="Penin A."/>
            <person name="Logacheva M."/>
        </authorList>
    </citation>
    <scope>NUCLEOTIDE SEQUENCE</scope>
    <source>
        <strain evidence="12">Hsosn_3</strain>
        <tissue evidence="12">Leaf</tissue>
    </source>
</reference>
<protein>
    <submittedName>
        <fullName evidence="12">WRKY transcription factor 1</fullName>
    </submittedName>
</protein>
<feature type="domain" description="WRKY" evidence="11">
    <location>
        <begin position="421"/>
        <end position="486"/>
    </location>
</feature>
<feature type="compositionally biased region" description="Polar residues" evidence="10">
    <location>
        <begin position="308"/>
        <end position="327"/>
    </location>
</feature>
<evidence type="ECO:0000313" key="12">
    <source>
        <dbReference type="EMBL" id="KAK1401001.1"/>
    </source>
</evidence>
<evidence type="ECO:0000313" key="13">
    <source>
        <dbReference type="Proteomes" id="UP001237642"/>
    </source>
</evidence>
<dbReference type="InterPro" id="IPR036576">
    <property type="entry name" value="WRKY_dom_sf"/>
</dbReference>
<dbReference type="EMBL" id="JAUIZM010000001">
    <property type="protein sequence ID" value="KAK1401001.1"/>
    <property type="molecule type" value="Genomic_DNA"/>
</dbReference>
<keyword evidence="2" id="KW-0479">Metal-binding</keyword>
<organism evidence="12 13">
    <name type="scientific">Heracleum sosnowskyi</name>
    <dbReference type="NCBI Taxonomy" id="360622"/>
    <lineage>
        <taxon>Eukaryota</taxon>
        <taxon>Viridiplantae</taxon>
        <taxon>Streptophyta</taxon>
        <taxon>Embryophyta</taxon>
        <taxon>Tracheophyta</taxon>
        <taxon>Spermatophyta</taxon>
        <taxon>Magnoliopsida</taxon>
        <taxon>eudicotyledons</taxon>
        <taxon>Gunneridae</taxon>
        <taxon>Pentapetalae</taxon>
        <taxon>asterids</taxon>
        <taxon>campanulids</taxon>
        <taxon>Apiales</taxon>
        <taxon>Apiaceae</taxon>
        <taxon>Apioideae</taxon>
        <taxon>apioid superclade</taxon>
        <taxon>Tordylieae</taxon>
        <taxon>Tordyliinae</taxon>
        <taxon>Heracleum</taxon>
    </lineage>
</organism>
<dbReference type="SMART" id="SM00774">
    <property type="entry name" value="WRKY"/>
    <property type="match status" value="2"/>
</dbReference>
<dbReference type="GO" id="GO:0046872">
    <property type="term" value="F:metal ion binding"/>
    <property type="evidence" value="ECO:0007669"/>
    <property type="project" value="UniProtKB-KW"/>
</dbReference>
<evidence type="ECO:0000256" key="10">
    <source>
        <dbReference type="SAM" id="MobiDB-lite"/>
    </source>
</evidence>
<dbReference type="GO" id="GO:0005634">
    <property type="term" value="C:nucleus"/>
    <property type="evidence" value="ECO:0007669"/>
    <property type="project" value="UniProtKB-SubCell"/>
</dbReference>
<feature type="compositionally biased region" description="Basic and acidic residues" evidence="10">
    <location>
        <begin position="332"/>
        <end position="345"/>
    </location>
</feature>
<accession>A0AAD8JC69</accession>
<keyword evidence="5" id="KW-0805">Transcription regulation</keyword>
<dbReference type="GO" id="GO:0043565">
    <property type="term" value="F:sequence-specific DNA binding"/>
    <property type="evidence" value="ECO:0007669"/>
    <property type="project" value="InterPro"/>
</dbReference>
<dbReference type="InterPro" id="IPR044810">
    <property type="entry name" value="WRKY_plant"/>
</dbReference>
<feature type="region of interest" description="Disordered" evidence="10">
    <location>
        <begin position="162"/>
        <end position="183"/>
    </location>
</feature>
<evidence type="ECO:0000256" key="3">
    <source>
        <dbReference type="ARBA" id="ARBA00022737"/>
    </source>
</evidence>
<dbReference type="PANTHER" id="PTHR31221:SF125">
    <property type="entry name" value="WRKY TRANSCRIPTION FACTOR 1"/>
    <property type="match status" value="1"/>
</dbReference>
<dbReference type="InterPro" id="IPR003657">
    <property type="entry name" value="WRKY_dom"/>
</dbReference>
<dbReference type="PANTHER" id="PTHR31221">
    <property type="entry name" value="WRKY TRANSCRIPTION FACTOR PROTEIN 1-RELATED"/>
    <property type="match status" value="1"/>
</dbReference>
<evidence type="ECO:0000256" key="1">
    <source>
        <dbReference type="ARBA" id="ARBA00004123"/>
    </source>
</evidence>
<sequence>MVTSRESMADAISSDKLQQGENLDVFHDTMSNLKGTPPSVKHEKQEPGKLQQRQNLFEPVMLQVSQKSSINQVKPEKGLNYLKPLQSLGDVTNASQSNLDGSSKSIVQETEPVILCQKQSFDSATRTSESCQEGSSLPTVLEKELDNLQPTQSLSTVILPSEITERETAPSTIPADVPDGTDALQKNLDHETYLSASQSDQENSSLSLKQDKILEKLPLRRNPDIGVQALPSVQEGSSRSKLPEKASDDGFNWRKYGQKLVRGNQFVRSYYKCTFPSCPAKKQVERSHEGNITNINCRGNHEHPKPQQRPQTPVSVQARTPENSSLVGSEMPRSEDETTNIHKERPHQIVLVETPKPLHVPASLDVMEFAASKSNKAKDRVDHDGDRDTKRRKRDSSISDDNLASANRANGQSRIVIQTTSLVDIVNDGYRWRKYGQKLVKGNSNPRSYYRCSNTGCPVKKHVERASHDPKVVITTYEGQHDHTIPSALMVTHNASEAGINVTPQNGESRSETEEKEAADFDMVVHIEGKVKLVNQNCLVRGVEKERRGTICCFFMTSFRNSARHWRCNWTIWKVQVPGCCKRHNKMSAS</sequence>
<evidence type="ECO:0000256" key="4">
    <source>
        <dbReference type="ARBA" id="ARBA00022833"/>
    </source>
</evidence>
<evidence type="ECO:0000256" key="8">
    <source>
        <dbReference type="ARBA" id="ARBA00023242"/>
    </source>
</evidence>
<dbReference type="FunFam" id="2.20.25.80:FF:000006">
    <property type="entry name" value="WRKY transcription factor"/>
    <property type="match status" value="1"/>
</dbReference>
<reference evidence="12" key="2">
    <citation type="submission" date="2023-05" db="EMBL/GenBank/DDBJ databases">
        <authorList>
            <person name="Schelkunov M.I."/>
        </authorList>
    </citation>
    <scope>NUCLEOTIDE SEQUENCE</scope>
    <source>
        <strain evidence="12">Hsosn_3</strain>
        <tissue evidence="12">Leaf</tissue>
    </source>
</reference>
<evidence type="ECO:0000256" key="5">
    <source>
        <dbReference type="ARBA" id="ARBA00023015"/>
    </source>
</evidence>
<feature type="region of interest" description="Disordered" evidence="10">
    <location>
        <begin position="225"/>
        <end position="249"/>
    </location>
</feature>
<comment type="subcellular location">
    <subcellularLocation>
        <location evidence="1">Nucleus</location>
    </subcellularLocation>
</comment>
<feature type="region of interest" description="Disordered" evidence="10">
    <location>
        <begin position="371"/>
        <end position="406"/>
    </location>
</feature>
<feature type="domain" description="WRKY" evidence="11">
    <location>
        <begin position="242"/>
        <end position="306"/>
    </location>
</feature>
<dbReference type="SUPFAM" id="SSF118290">
    <property type="entry name" value="WRKY DNA-binding domain"/>
    <property type="match status" value="2"/>
</dbReference>
<feature type="region of interest" description="Disordered" evidence="10">
    <location>
        <begin position="1"/>
        <end position="54"/>
    </location>
</feature>
<evidence type="ECO:0000256" key="7">
    <source>
        <dbReference type="ARBA" id="ARBA00023163"/>
    </source>
</evidence>
<evidence type="ECO:0000256" key="6">
    <source>
        <dbReference type="ARBA" id="ARBA00023125"/>
    </source>
</evidence>
<dbReference type="GO" id="GO:0003700">
    <property type="term" value="F:DNA-binding transcription factor activity"/>
    <property type="evidence" value="ECO:0007669"/>
    <property type="project" value="InterPro"/>
</dbReference>
<dbReference type="Gene3D" id="2.20.25.80">
    <property type="entry name" value="WRKY domain"/>
    <property type="match status" value="2"/>
</dbReference>
<keyword evidence="3" id="KW-0677">Repeat</keyword>
<keyword evidence="6" id="KW-0238">DNA-binding</keyword>
<name>A0AAD8JC69_9APIA</name>
<feature type="compositionally biased region" description="Basic and acidic residues" evidence="10">
    <location>
        <begin position="376"/>
        <end position="389"/>
    </location>
</feature>
<feature type="region of interest" description="Disordered" evidence="10">
    <location>
        <begin position="293"/>
        <end position="345"/>
    </location>
</feature>
<evidence type="ECO:0000256" key="2">
    <source>
        <dbReference type="ARBA" id="ARBA00022723"/>
    </source>
</evidence>
<dbReference type="FunFam" id="2.20.25.80:FF:000003">
    <property type="entry name" value="WRKY transcription factor 57"/>
    <property type="match status" value="1"/>
</dbReference>
<keyword evidence="4" id="KW-0862">Zinc</keyword>
<evidence type="ECO:0000259" key="11">
    <source>
        <dbReference type="PROSITE" id="PS50811"/>
    </source>
</evidence>
<comment type="similarity">
    <text evidence="9">Belongs to the WRKY group I family.</text>
</comment>
<dbReference type="Proteomes" id="UP001237642">
    <property type="component" value="Unassembled WGS sequence"/>
</dbReference>
<keyword evidence="7" id="KW-0804">Transcription</keyword>
<dbReference type="Pfam" id="PF03106">
    <property type="entry name" value="WRKY"/>
    <property type="match status" value="2"/>
</dbReference>